<keyword evidence="1" id="KW-1133">Transmembrane helix</keyword>
<dbReference type="InterPro" id="IPR051311">
    <property type="entry name" value="DedA_domain"/>
</dbReference>
<keyword evidence="1" id="KW-0812">Transmembrane</keyword>
<feature type="transmembrane region" description="Helical" evidence="1">
    <location>
        <begin position="12"/>
        <end position="36"/>
    </location>
</feature>
<dbReference type="RefSeq" id="WP_007066015.1">
    <property type="nucleotide sequence ID" value="NZ_BBWO01000005.1"/>
</dbReference>
<feature type="transmembrane region" description="Helical" evidence="1">
    <location>
        <begin position="42"/>
        <end position="64"/>
    </location>
</feature>
<dbReference type="AlphaFoldDB" id="A0A0P0ZAT5"/>
<feature type="transmembrane region" description="Helical" evidence="1">
    <location>
        <begin position="162"/>
        <end position="181"/>
    </location>
</feature>
<feature type="domain" description="VTT" evidence="2">
    <location>
        <begin position="24"/>
        <end position="144"/>
    </location>
</feature>
<dbReference type="OrthoDB" id="948134at2"/>
<name>A0A0P0ZAT5_9HYPH</name>
<reference evidence="3" key="1">
    <citation type="journal article" date="2015" name="Proc. Natl. Acad. Sci. U.S.A.">
        <title>Bacterial clade with the ribosomal RNA operon on a small plasmid rather than the chromosome.</title>
        <authorList>
            <person name="Anda M."/>
            <person name="Ohtsubo Y."/>
            <person name="Okubo T."/>
            <person name="Sugawara M."/>
            <person name="Nagata Y."/>
            <person name="Tsuda M."/>
            <person name="Minamisawa K."/>
            <person name="Mitsui H."/>
        </authorList>
    </citation>
    <scope>NUCLEOTIDE SEQUENCE</scope>
    <source>
        <strain evidence="3">DSM 15513</strain>
    </source>
</reference>
<dbReference type="PANTHER" id="PTHR42709">
    <property type="entry name" value="ALKALINE PHOSPHATASE LIKE PROTEIN"/>
    <property type="match status" value="1"/>
</dbReference>
<dbReference type="InterPro" id="IPR032816">
    <property type="entry name" value="VTT_dom"/>
</dbReference>
<protein>
    <recommendedName>
        <fullName evidence="2">VTT domain-containing protein</fullName>
    </recommendedName>
</protein>
<proteinExistence type="predicted"/>
<evidence type="ECO:0000259" key="2">
    <source>
        <dbReference type="Pfam" id="PF09335"/>
    </source>
</evidence>
<dbReference type="EMBL" id="LC066397">
    <property type="protein sequence ID" value="BAT31459.1"/>
    <property type="molecule type" value="Genomic_DNA"/>
</dbReference>
<dbReference type="GO" id="GO:0005886">
    <property type="term" value="C:plasma membrane"/>
    <property type="evidence" value="ECO:0007669"/>
    <property type="project" value="TreeGrafter"/>
</dbReference>
<keyword evidence="1" id="KW-0472">Membrane</keyword>
<dbReference type="PANTHER" id="PTHR42709:SF2">
    <property type="entry name" value="INNER MEMBRANE PROTEIN YOHD"/>
    <property type="match status" value="1"/>
</dbReference>
<organism evidence="3">
    <name type="scientific">Fulvimarina pelagi</name>
    <dbReference type="NCBI Taxonomy" id="217511"/>
    <lineage>
        <taxon>Bacteria</taxon>
        <taxon>Pseudomonadati</taxon>
        <taxon>Pseudomonadota</taxon>
        <taxon>Alphaproteobacteria</taxon>
        <taxon>Hyphomicrobiales</taxon>
        <taxon>Aurantimonadaceae</taxon>
        <taxon>Fulvimarina</taxon>
    </lineage>
</organism>
<evidence type="ECO:0000256" key="1">
    <source>
        <dbReference type="SAM" id="Phobius"/>
    </source>
</evidence>
<sequence>MYEILSLISQFGPLIVLAGTFFEGEVFAIIGGFLAYRGTYPFQLMITLAFIGSFFGDLAVFLFGRYASNHRWVRPWRDHERFAKALRLVERYQAYFVIVNRYVYGLRMPGLIALGMSRIGLVRFTILNFIGAAIWASLFTTLGYVFGYSIQTLFARMEIVEAGVAVVLGVVAVTIAVYFGYRQWGPIVRARLARRREKARQANPSAQNRKG</sequence>
<evidence type="ECO:0000313" key="3">
    <source>
        <dbReference type="EMBL" id="BAT31459.1"/>
    </source>
</evidence>
<accession>A0A0P0ZAT5</accession>
<dbReference type="Pfam" id="PF09335">
    <property type="entry name" value="VTT_dom"/>
    <property type="match status" value="1"/>
</dbReference>
<feature type="transmembrane region" description="Helical" evidence="1">
    <location>
        <begin position="126"/>
        <end position="150"/>
    </location>
</feature>